<reference evidence="2" key="1">
    <citation type="journal article" date="2015" name="PLoS Genet.">
        <title>The dynamic genome and transcriptome of the human fungal pathogen Blastomyces and close relative Emmonsia.</title>
        <authorList>
            <person name="Munoz J.F."/>
            <person name="Gauthier G.M."/>
            <person name="Desjardins C.A."/>
            <person name="Gallo J.E."/>
            <person name="Holder J."/>
            <person name="Sullivan T.D."/>
            <person name="Marty A.J."/>
            <person name="Carmen J.C."/>
            <person name="Chen Z."/>
            <person name="Ding L."/>
            <person name="Gujja S."/>
            <person name="Magrini V."/>
            <person name="Misas E."/>
            <person name="Mitreva M."/>
            <person name="Priest M."/>
            <person name="Saif S."/>
            <person name="Whiston E.A."/>
            <person name="Young S."/>
            <person name="Zeng Q."/>
            <person name="Goldman W.E."/>
            <person name="Mardis E.R."/>
            <person name="Taylor J.W."/>
            <person name="McEwen J.G."/>
            <person name="Clay O.K."/>
            <person name="Klein B.S."/>
            <person name="Cuomo C.A."/>
        </authorList>
    </citation>
    <scope>NUCLEOTIDE SEQUENCE [LARGE SCALE GENOMIC DNA]</scope>
    <source>
        <strain evidence="2">UAMH 139</strain>
    </source>
</reference>
<evidence type="ECO:0000313" key="1">
    <source>
        <dbReference type="EMBL" id="KLJ07472.1"/>
    </source>
</evidence>
<gene>
    <name evidence="1" type="ORF">EMPG_17050</name>
</gene>
<accession>A0A0H1B8Y6</accession>
<dbReference type="EMBL" id="LDEV01002812">
    <property type="protein sequence ID" value="KLJ07472.1"/>
    <property type="molecule type" value="Genomic_DNA"/>
</dbReference>
<proteinExistence type="predicted"/>
<evidence type="ECO:0000313" key="2">
    <source>
        <dbReference type="Proteomes" id="UP000053573"/>
    </source>
</evidence>
<organism evidence="1 2">
    <name type="scientific">Blastomyces silverae</name>
    <dbReference type="NCBI Taxonomy" id="2060906"/>
    <lineage>
        <taxon>Eukaryota</taxon>
        <taxon>Fungi</taxon>
        <taxon>Dikarya</taxon>
        <taxon>Ascomycota</taxon>
        <taxon>Pezizomycotina</taxon>
        <taxon>Eurotiomycetes</taxon>
        <taxon>Eurotiomycetidae</taxon>
        <taxon>Onygenales</taxon>
        <taxon>Ajellomycetaceae</taxon>
        <taxon>Blastomyces</taxon>
    </lineage>
</organism>
<keyword evidence="2" id="KW-1185">Reference proteome</keyword>
<name>A0A0H1B8Y6_9EURO</name>
<sequence>MEWKEGKLPTYLSVSHPGIRPRALRMNAWLFRCTTTCAAKSYLEIRPTIEACLVLATATPYSIWTTSFN</sequence>
<protein>
    <submittedName>
        <fullName evidence="1">Uncharacterized protein</fullName>
    </submittedName>
</protein>
<comment type="caution">
    <text evidence="1">The sequence shown here is derived from an EMBL/GenBank/DDBJ whole genome shotgun (WGS) entry which is preliminary data.</text>
</comment>
<dbReference type="AlphaFoldDB" id="A0A0H1B8Y6"/>
<dbReference type="Proteomes" id="UP000053573">
    <property type="component" value="Unassembled WGS sequence"/>
</dbReference>